<evidence type="ECO:0000313" key="10">
    <source>
        <dbReference type="EMBL" id="TPX34185.1"/>
    </source>
</evidence>
<keyword evidence="5" id="KW-0687">Ribonucleoprotein</keyword>
<dbReference type="OrthoDB" id="1109245at2759"/>
<dbReference type="Gene3D" id="2.40.50.740">
    <property type="match status" value="1"/>
</dbReference>
<dbReference type="Pfam" id="PF16121">
    <property type="entry name" value="40S_S4_C"/>
    <property type="match status" value="1"/>
</dbReference>
<dbReference type="InterPro" id="IPR002942">
    <property type="entry name" value="S4_RNA-bd"/>
</dbReference>
<sequence length="943" mass="107072">MDLYEHASQADYNLPVHSNGFGNFSQYSNVPNGHSVNHQAGHHHHDDNHEYRPYPSHGGPIPPRRGMSSPELMQQHLGQPLYIQQTRHQPAQSNIQSRNYEQNPPIPPKRAYSLHQSGNRDNRVVTQTQLQHSRNQRQSQEHQHSVFGNLNYQPDGLSSRPVTFQPVIHKPEPEQSVWKLWGQRRDKVDSELNDQNREYQKQLRQERKAQKKKDKEARRQKRKEDNELKQKEKERKKKETDGRQWHLVGKKFGGVLSFLLPRVLSLAGVFVLLGVILNGGPSILAILTALSKSPLALVLSHIFTVRVPKNASIFRGILCYARAMMSPIWTACRSIREFGEALYYFSVIRRIVKDRESDDELEFDSSWQLACACVDYNILVSDEPDDETWVKVMVDADRVVSVVSVDERKLILDSLPRGQKALSRNEMLGGYRRATFADIKHIIKTDRALSKSSGVRFAGLVSGSWIVLATSGIQTVVSSAYAFSNTTSSSSISSLPKGFPTLDEAPYIVAVYAVASCVNLLIGVCWLDTQGVVVLHDLPKRHERTNVDDTSRRIAKVVKFVKNILYFKWFPRLVGWPESPKQSRSPRTSNSSLTEREELEFLYAVFVGFPVILLWILLSAWHTSFTYSELGIVAVSWLVSGICADVPEMLIAKQTRTVKVDTVNRETRENDKKQFQPSTVARGPKKHLKRLAAPKHWMLDKLTGTWAPRPSTGPHKLRECLPLIVFLRNRLKYALTNKETNAIVMQRLIKVDGKVRTDMTFPAGFMDVISIDKTGEYFRLVYDVKGRFAIHRITAEEAKYKLCKVKKLTVGSKGIPFIVTHDGRTIRYPDPLVKVNDTVKLDVESGKVTEFLKFDIGNLAYVTGGRNQGRIGMVTHRERHVGGFDIIHVKDAMDRSFATRMTNVFIIGHGKDSWISLPRGRGVKLTIAEERDKRREKAATATA</sequence>
<dbReference type="Gene3D" id="2.30.30.30">
    <property type="match status" value="1"/>
</dbReference>
<dbReference type="GO" id="GO:0022627">
    <property type="term" value="C:cytosolic small ribosomal subunit"/>
    <property type="evidence" value="ECO:0007669"/>
    <property type="project" value="UniProtKB-ARBA"/>
</dbReference>
<feature type="transmembrane region" description="Helical" evidence="8">
    <location>
        <begin position="283"/>
        <end position="305"/>
    </location>
</feature>
<comment type="similarity">
    <text evidence="1">Belongs to the eukaryotic ribosomal protein eS4 family.</text>
</comment>
<dbReference type="GeneID" id="42004301"/>
<feature type="compositionally biased region" description="Polar residues" evidence="7">
    <location>
        <begin position="25"/>
        <end position="38"/>
    </location>
</feature>
<evidence type="ECO:0000259" key="9">
    <source>
        <dbReference type="SMART" id="SM00363"/>
    </source>
</evidence>
<dbReference type="PANTHER" id="PTHR11581">
    <property type="entry name" value="30S/40S RIBOSOMAL PROTEIN S4"/>
    <property type="match status" value="1"/>
</dbReference>
<dbReference type="InterPro" id="IPR041982">
    <property type="entry name" value="Ribosomal_eS4_KOW"/>
</dbReference>
<dbReference type="CDD" id="cd00165">
    <property type="entry name" value="S4"/>
    <property type="match status" value="1"/>
</dbReference>
<evidence type="ECO:0000256" key="2">
    <source>
        <dbReference type="ARBA" id="ARBA00022730"/>
    </source>
</evidence>
<dbReference type="InterPro" id="IPR036986">
    <property type="entry name" value="S4_RNA-bd_sf"/>
</dbReference>
<feature type="compositionally biased region" description="Polar residues" evidence="7">
    <location>
        <begin position="84"/>
        <end position="102"/>
    </location>
</feature>
<dbReference type="Proteomes" id="UP000319731">
    <property type="component" value="Unassembled WGS sequence"/>
</dbReference>
<dbReference type="GO" id="GO:0006412">
    <property type="term" value="P:translation"/>
    <property type="evidence" value="ECO:0007669"/>
    <property type="project" value="InterPro"/>
</dbReference>
<evidence type="ECO:0000256" key="6">
    <source>
        <dbReference type="PROSITE-ProRule" id="PRU00182"/>
    </source>
</evidence>
<evidence type="ECO:0000256" key="3">
    <source>
        <dbReference type="ARBA" id="ARBA00022884"/>
    </source>
</evidence>
<feature type="domain" description="RNA-binding S4" evidence="9">
    <location>
        <begin position="721"/>
        <end position="785"/>
    </location>
</feature>
<evidence type="ECO:0000313" key="11">
    <source>
        <dbReference type="Proteomes" id="UP000319731"/>
    </source>
</evidence>
<feature type="region of interest" description="Disordered" evidence="7">
    <location>
        <begin position="84"/>
        <end position="115"/>
    </location>
</feature>
<keyword evidence="8" id="KW-0812">Transmembrane</keyword>
<name>A0A507C9K3_9FUNG</name>
<feature type="region of interest" description="Disordered" evidence="7">
    <location>
        <begin position="25"/>
        <end position="70"/>
    </location>
</feature>
<keyword evidence="3 6" id="KW-0694">RNA-binding</keyword>
<dbReference type="FunFam" id="2.40.50.740:FF:000001">
    <property type="entry name" value="40S ribosomal protein S4"/>
    <property type="match status" value="1"/>
</dbReference>
<keyword evidence="11" id="KW-1185">Reference proteome</keyword>
<organism evidence="10 11">
    <name type="scientific">Synchytrium microbalum</name>
    <dbReference type="NCBI Taxonomy" id="1806994"/>
    <lineage>
        <taxon>Eukaryota</taxon>
        <taxon>Fungi</taxon>
        <taxon>Fungi incertae sedis</taxon>
        <taxon>Chytridiomycota</taxon>
        <taxon>Chytridiomycota incertae sedis</taxon>
        <taxon>Chytridiomycetes</taxon>
        <taxon>Synchytriales</taxon>
        <taxon>Synchytriaceae</taxon>
        <taxon>Synchytrium</taxon>
    </lineage>
</organism>
<comment type="caution">
    <text evidence="10">The sequence shown here is derived from an EMBL/GenBank/DDBJ whole genome shotgun (WGS) entry which is preliminary data.</text>
</comment>
<evidence type="ECO:0000256" key="4">
    <source>
        <dbReference type="ARBA" id="ARBA00022980"/>
    </source>
</evidence>
<dbReference type="GO" id="GO:0019843">
    <property type="term" value="F:rRNA binding"/>
    <property type="evidence" value="ECO:0007669"/>
    <property type="project" value="UniProtKB-KW"/>
</dbReference>
<dbReference type="GO" id="GO:0003735">
    <property type="term" value="F:structural constituent of ribosome"/>
    <property type="evidence" value="ECO:0007669"/>
    <property type="project" value="InterPro"/>
</dbReference>
<feature type="transmembrane region" description="Helical" evidence="8">
    <location>
        <begin position="601"/>
        <end position="621"/>
    </location>
</feature>
<dbReference type="PROSITE" id="PS50889">
    <property type="entry name" value="S4"/>
    <property type="match status" value="1"/>
</dbReference>
<keyword evidence="4" id="KW-0689">Ribosomal protein</keyword>
<dbReference type="InterPro" id="IPR013845">
    <property type="entry name" value="Ribosomal_eS4_central_region"/>
</dbReference>
<dbReference type="SMART" id="SM00363">
    <property type="entry name" value="S4"/>
    <property type="match status" value="1"/>
</dbReference>
<evidence type="ECO:0000256" key="1">
    <source>
        <dbReference type="ARBA" id="ARBA00007500"/>
    </source>
</evidence>
<dbReference type="STRING" id="1806994.A0A507C9K3"/>
<feature type="transmembrane region" description="Helical" evidence="8">
    <location>
        <begin position="457"/>
        <end position="483"/>
    </location>
</feature>
<dbReference type="InterPro" id="IPR014722">
    <property type="entry name" value="Rib_uL2_dom2"/>
</dbReference>
<dbReference type="Pfam" id="PF00900">
    <property type="entry name" value="Ribosomal_S4e"/>
    <property type="match status" value="1"/>
</dbReference>
<feature type="transmembrane region" description="Helical" evidence="8">
    <location>
        <begin position="505"/>
        <end position="527"/>
    </location>
</feature>
<keyword evidence="8" id="KW-0472">Membrane</keyword>
<dbReference type="FunFam" id="2.30.30.30:FF:000005">
    <property type="entry name" value="40S ribosomal protein S4"/>
    <property type="match status" value="1"/>
</dbReference>
<dbReference type="RefSeq" id="XP_031024982.1">
    <property type="nucleotide sequence ID" value="XM_031169004.1"/>
</dbReference>
<keyword evidence="2 6" id="KW-0699">rRNA-binding</keyword>
<dbReference type="PROSITE" id="PS00528">
    <property type="entry name" value="RIBOSOMAL_S4E"/>
    <property type="match status" value="1"/>
</dbReference>
<dbReference type="FunFam" id="3.10.290.10:FF:000051">
    <property type="entry name" value="40S ribosomal protein S4, X isoform"/>
    <property type="match status" value="1"/>
</dbReference>
<feature type="region of interest" description="Disordered" evidence="7">
    <location>
        <begin position="191"/>
        <end position="240"/>
    </location>
</feature>
<evidence type="ECO:0000256" key="7">
    <source>
        <dbReference type="SAM" id="MobiDB-lite"/>
    </source>
</evidence>
<accession>A0A507C9K3</accession>
<dbReference type="InterPro" id="IPR000876">
    <property type="entry name" value="Ribosomal_eS4"/>
</dbReference>
<dbReference type="InterPro" id="IPR032277">
    <property type="entry name" value="Ribosomal_eS4_C"/>
</dbReference>
<dbReference type="CDD" id="cd06087">
    <property type="entry name" value="KOW_RPS4"/>
    <property type="match status" value="1"/>
</dbReference>
<evidence type="ECO:0000256" key="8">
    <source>
        <dbReference type="SAM" id="Phobius"/>
    </source>
</evidence>
<keyword evidence="8" id="KW-1133">Transmembrane helix</keyword>
<feature type="transmembrane region" description="Helical" evidence="8">
    <location>
        <begin position="252"/>
        <end position="277"/>
    </location>
</feature>
<dbReference type="InterPro" id="IPR018199">
    <property type="entry name" value="Ribosomal_eS4_N_CS"/>
</dbReference>
<protein>
    <recommendedName>
        <fullName evidence="9">RNA-binding S4 domain-containing protein</fullName>
    </recommendedName>
</protein>
<dbReference type="EMBL" id="QEAO01000015">
    <property type="protein sequence ID" value="TPX34185.1"/>
    <property type="molecule type" value="Genomic_DNA"/>
</dbReference>
<dbReference type="InterPro" id="IPR013843">
    <property type="entry name" value="Ribosomal_eS4_N"/>
</dbReference>
<reference evidence="10 11" key="1">
    <citation type="journal article" date="2019" name="Sci. Rep.">
        <title>Comparative genomics of chytrid fungi reveal insights into the obligate biotrophic and pathogenic lifestyle of Synchytrium endobioticum.</title>
        <authorList>
            <person name="van de Vossenberg B.T.L.H."/>
            <person name="Warris S."/>
            <person name="Nguyen H.D.T."/>
            <person name="van Gent-Pelzer M.P.E."/>
            <person name="Joly D.L."/>
            <person name="van de Geest H.C."/>
            <person name="Bonants P.J.M."/>
            <person name="Smith D.S."/>
            <person name="Levesque C.A."/>
            <person name="van der Lee T.A.J."/>
        </authorList>
    </citation>
    <scope>NUCLEOTIDE SEQUENCE [LARGE SCALE GENOMIC DNA]</scope>
    <source>
        <strain evidence="10 11">JEL517</strain>
    </source>
</reference>
<dbReference type="PANTHER" id="PTHR11581:SF0">
    <property type="entry name" value="SMALL RIBOSOMAL SUBUNIT PROTEIN ES4"/>
    <property type="match status" value="1"/>
</dbReference>
<proteinExistence type="inferred from homology"/>
<evidence type="ECO:0000256" key="5">
    <source>
        <dbReference type="ARBA" id="ARBA00023274"/>
    </source>
</evidence>
<dbReference type="InterPro" id="IPR038237">
    <property type="entry name" value="Ribosomal_eS4_central_sf"/>
</dbReference>
<dbReference type="Gene3D" id="3.10.290.10">
    <property type="entry name" value="RNA-binding S4 domain"/>
    <property type="match status" value="1"/>
</dbReference>
<gene>
    <name evidence="10" type="ORF">SmJEL517_g03076</name>
</gene>
<dbReference type="HAMAP" id="MF_00485">
    <property type="entry name" value="Ribosomal_eS4"/>
    <property type="match status" value="1"/>
</dbReference>
<dbReference type="AlphaFoldDB" id="A0A507C9K3"/>
<dbReference type="Pfam" id="PF08071">
    <property type="entry name" value="RS4NT"/>
    <property type="match status" value="1"/>
</dbReference>